<sequence>MPFIIAIAGRSMEPIVSMIHYYCETHQARMKRDLIKPILVKVGLFRHSPLDIEKERSSRKDRVGGDVRRRKREAKERERGEEWRDERKPAEPNNCVRVRRRVPVLNLKSPSIGDELHYRTVPSLLPLYSTPPFYLSLHTILHRTSPHRTAQNGIKTAKKDKNSIWRGEIGVGKHGEADNLTLTSCGKFDPARLLTTERSLTALMTTDLLSSLGKPGFGNGLEPGKQDPSRFQGELRDPLRFNTQVVGVQQAAETRT</sequence>
<feature type="region of interest" description="Disordered" evidence="1">
    <location>
        <begin position="215"/>
        <end position="235"/>
    </location>
</feature>
<evidence type="ECO:0000256" key="1">
    <source>
        <dbReference type="SAM" id="MobiDB-lite"/>
    </source>
</evidence>
<protein>
    <submittedName>
        <fullName evidence="2">Uncharacterized protein</fullName>
    </submittedName>
</protein>
<evidence type="ECO:0000313" key="3">
    <source>
        <dbReference type="Proteomes" id="UP000735302"/>
    </source>
</evidence>
<reference evidence="2 3" key="1">
    <citation type="journal article" date="2021" name="Elife">
        <title>Chloroplast acquisition without the gene transfer in kleptoplastic sea slugs, Plakobranchus ocellatus.</title>
        <authorList>
            <person name="Maeda T."/>
            <person name="Takahashi S."/>
            <person name="Yoshida T."/>
            <person name="Shimamura S."/>
            <person name="Takaki Y."/>
            <person name="Nagai Y."/>
            <person name="Toyoda A."/>
            <person name="Suzuki Y."/>
            <person name="Arimoto A."/>
            <person name="Ishii H."/>
            <person name="Satoh N."/>
            <person name="Nishiyama T."/>
            <person name="Hasebe M."/>
            <person name="Maruyama T."/>
            <person name="Minagawa J."/>
            <person name="Obokata J."/>
            <person name="Shigenobu S."/>
        </authorList>
    </citation>
    <scope>NUCLEOTIDE SEQUENCE [LARGE SCALE GENOMIC DNA]</scope>
</reference>
<feature type="compositionally biased region" description="Basic and acidic residues" evidence="1">
    <location>
        <begin position="224"/>
        <end position="235"/>
    </location>
</feature>
<feature type="region of interest" description="Disordered" evidence="1">
    <location>
        <begin position="55"/>
        <end position="89"/>
    </location>
</feature>
<dbReference type="AlphaFoldDB" id="A0AAV3ZHV1"/>
<gene>
    <name evidence="2" type="ORF">PoB_002141200</name>
</gene>
<comment type="caution">
    <text evidence="2">The sequence shown here is derived from an EMBL/GenBank/DDBJ whole genome shotgun (WGS) entry which is preliminary data.</text>
</comment>
<keyword evidence="3" id="KW-1185">Reference proteome</keyword>
<dbReference type="Proteomes" id="UP000735302">
    <property type="component" value="Unassembled WGS sequence"/>
</dbReference>
<evidence type="ECO:0000313" key="2">
    <source>
        <dbReference type="EMBL" id="GFN94906.1"/>
    </source>
</evidence>
<dbReference type="EMBL" id="BLXT01002480">
    <property type="protein sequence ID" value="GFN94906.1"/>
    <property type="molecule type" value="Genomic_DNA"/>
</dbReference>
<accession>A0AAV3ZHV1</accession>
<organism evidence="2 3">
    <name type="scientific">Plakobranchus ocellatus</name>
    <dbReference type="NCBI Taxonomy" id="259542"/>
    <lineage>
        <taxon>Eukaryota</taxon>
        <taxon>Metazoa</taxon>
        <taxon>Spiralia</taxon>
        <taxon>Lophotrochozoa</taxon>
        <taxon>Mollusca</taxon>
        <taxon>Gastropoda</taxon>
        <taxon>Heterobranchia</taxon>
        <taxon>Euthyneura</taxon>
        <taxon>Panpulmonata</taxon>
        <taxon>Sacoglossa</taxon>
        <taxon>Placobranchoidea</taxon>
        <taxon>Plakobranchidae</taxon>
        <taxon>Plakobranchus</taxon>
    </lineage>
</organism>
<proteinExistence type="predicted"/>
<name>A0AAV3ZHV1_9GAST</name>